<feature type="compositionally biased region" description="Polar residues" evidence="1">
    <location>
        <begin position="91"/>
        <end position="101"/>
    </location>
</feature>
<accession>A0A6A6V5E8</accession>
<evidence type="ECO:0008006" key="5">
    <source>
        <dbReference type="Google" id="ProtNLM"/>
    </source>
</evidence>
<dbReference type="OrthoDB" id="3943216at2759"/>
<protein>
    <recommendedName>
        <fullName evidence="5">Apple domain-containing protein</fullName>
    </recommendedName>
</protein>
<keyword evidence="2" id="KW-0812">Transmembrane</keyword>
<proteinExistence type="predicted"/>
<feature type="region of interest" description="Disordered" evidence="1">
    <location>
        <begin position="84"/>
        <end position="107"/>
    </location>
</feature>
<name>A0A6A6V5E8_9PLEO</name>
<dbReference type="Proteomes" id="UP000799440">
    <property type="component" value="Unassembled WGS sequence"/>
</dbReference>
<evidence type="ECO:0000313" key="4">
    <source>
        <dbReference type="Proteomes" id="UP000799440"/>
    </source>
</evidence>
<dbReference type="AlphaFoldDB" id="A0A6A6V5E8"/>
<dbReference type="CDD" id="cd12087">
    <property type="entry name" value="TM_EGFR-like"/>
    <property type="match status" value="1"/>
</dbReference>
<feature type="transmembrane region" description="Helical" evidence="2">
    <location>
        <begin position="109"/>
        <end position="132"/>
    </location>
</feature>
<evidence type="ECO:0000256" key="1">
    <source>
        <dbReference type="SAM" id="MobiDB-lite"/>
    </source>
</evidence>
<keyword evidence="2" id="KW-1133">Transmembrane helix</keyword>
<gene>
    <name evidence="3" type="ORF">M011DRAFT_460440</name>
</gene>
<evidence type="ECO:0000256" key="2">
    <source>
        <dbReference type="SAM" id="Phobius"/>
    </source>
</evidence>
<keyword evidence="2" id="KW-0472">Membrane</keyword>
<dbReference type="EMBL" id="MU006585">
    <property type="protein sequence ID" value="KAF2744944.1"/>
    <property type="molecule type" value="Genomic_DNA"/>
</dbReference>
<sequence length="248" mass="26949">MHLAVITRTDQSLINTTCPSATSIQAAGGKYFDIHCGEYNTGVNITSAHTQNITACLDACAGNENCNTTSMISKQTSSTYALLSDAPPPSNVTRTNETLPPSSSSSSNAWIAGPVVGGFSALVIIAFAIFWWRRRNPNNATNDHTEEPAFVPVPEKYGHVFAQLDGQLHPSELSDGNAYAHELPTKSNWEVGDQITVQELEAPSHQEMCLCGWRCKDSCTFGRGSGRLGDWTPFDLCRARRNSRLTIP</sequence>
<reference evidence="3" key="1">
    <citation type="journal article" date="2020" name="Stud. Mycol.">
        <title>101 Dothideomycetes genomes: a test case for predicting lifestyles and emergence of pathogens.</title>
        <authorList>
            <person name="Haridas S."/>
            <person name="Albert R."/>
            <person name="Binder M."/>
            <person name="Bloem J."/>
            <person name="Labutti K."/>
            <person name="Salamov A."/>
            <person name="Andreopoulos B."/>
            <person name="Baker S."/>
            <person name="Barry K."/>
            <person name="Bills G."/>
            <person name="Bluhm B."/>
            <person name="Cannon C."/>
            <person name="Castanera R."/>
            <person name="Culley D."/>
            <person name="Daum C."/>
            <person name="Ezra D."/>
            <person name="Gonzalez J."/>
            <person name="Henrissat B."/>
            <person name="Kuo A."/>
            <person name="Liang C."/>
            <person name="Lipzen A."/>
            <person name="Lutzoni F."/>
            <person name="Magnuson J."/>
            <person name="Mondo S."/>
            <person name="Nolan M."/>
            <person name="Ohm R."/>
            <person name="Pangilinan J."/>
            <person name="Park H.-J."/>
            <person name="Ramirez L."/>
            <person name="Alfaro M."/>
            <person name="Sun H."/>
            <person name="Tritt A."/>
            <person name="Yoshinaga Y."/>
            <person name="Zwiers L.-H."/>
            <person name="Turgeon B."/>
            <person name="Goodwin S."/>
            <person name="Spatafora J."/>
            <person name="Crous P."/>
            <person name="Grigoriev I."/>
        </authorList>
    </citation>
    <scope>NUCLEOTIDE SEQUENCE</scope>
    <source>
        <strain evidence="3">CBS 119925</strain>
    </source>
</reference>
<evidence type="ECO:0000313" key="3">
    <source>
        <dbReference type="EMBL" id="KAF2744944.1"/>
    </source>
</evidence>
<keyword evidence="4" id="KW-1185">Reference proteome</keyword>
<organism evidence="3 4">
    <name type="scientific">Sporormia fimetaria CBS 119925</name>
    <dbReference type="NCBI Taxonomy" id="1340428"/>
    <lineage>
        <taxon>Eukaryota</taxon>
        <taxon>Fungi</taxon>
        <taxon>Dikarya</taxon>
        <taxon>Ascomycota</taxon>
        <taxon>Pezizomycotina</taxon>
        <taxon>Dothideomycetes</taxon>
        <taxon>Pleosporomycetidae</taxon>
        <taxon>Pleosporales</taxon>
        <taxon>Sporormiaceae</taxon>
        <taxon>Sporormia</taxon>
    </lineage>
</organism>